<proteinExistence type="predicted"/>
<dbReference type="InterPro" id="IPR016071">
    <property type="entry name" value="Staphylococal_nuclease_OB-fold"/>
</dbReference>
<evidence type="ECO:0000256" key="1">
    <source>
        <dbReference type="SAM" id="SignalP"/>
    </source>
</evidence>
<evidence type="ECO:0000259" key="2">
    <source>
        <dbReference type="PROSITE" id="PS50830"/>
    </source>
</evidence>
<sequence length="227" mass="24858">MCRLVVMFVVLVIPSWALAAPVEIAGRATVVDGDTLAVNQKRVRLWGIDAPESAQQCADPQGRSWPCGRRAANALDGHLQGRTVRCVQRDVDRYGRSVAECFVQAESVNAWMVRSGWAVAYREYATAYVGAEQQAKAGKRNLWQGAFQMPADYRRAQRAVHAGATGTARAPTSGCRIKGNISSAGAKIFHMPGQRDYAQTRIQPESGERYFCSADEARAAGWRAAKR</sequence>
<dbReference type="AlphaFoldDB" id="A0A0R0D219"/>
<reference evidence="3 4" key="1">
    <citation type="submission" date="2015-05" db="EMBL/GenBank/DDBJ databases">
        <title>Genome sequencing and analysis of members of genus Stenotrophomonas.</title>
        <authorList>
            <person name="Patil P.P."/>
            <person name="Midha S."/>
            <person name="Patil P.B."/>
        </authorList>
    </citation>
    <scope>NUCLEOTIDE SEQUENCE [LARGE SCALE GENOMIC DNA]</scope>
    <source>
        <strain evidence="3 4">DSM 21508</strain>
    </source>
</reference>
<gene>
    <name evidence="3" type="ORF">ABB28_05245</name>
</gene>
<comment type="caution">
    <text evidence="3">The sequence shown here is derived from an EMBL/GenBank/DDBJ whole genome shotgun (WGS) entry which is preliminary data.</text>
</comment>
<dbReference type="PANTHER" id="PTHR12302:SF26">
    <property type="entry name" value="BLR1266 PROTEIN"/>
    <property type="match status" value="1"/>
</dbReference>
<evidence type="ECO:0000313" key="3">
    <source>
        <dbReference type="EMBL" id="KRG75318.1"/>
    </source>
</evidence>
<accession>A0A0R0D219</accession>
<keyword evidence="1" id="KW-0732">Signal</keyword>
<dbReference type="PATRIC" id="fig|517011.3.peg.516"/>
<dbReference type="RefSeq" id="WP_057507621.1">
    <property type="nucleotide sequence ID" value="NZ_LDJK01000014.1"/>
</dbReference>
<dbReference type="PROSITE" id="PS50830">
    <property type="entry name" value="TNASE_3"/>
    <property type="match status" value="1"/>
</dbReference>
<dbReference type="EMBL" id="LDJK01000014">
    <property type="protein sequence ID" value="KRG75318.1"/>
    <property type="molecule type" value="Genomic_DNA"/>
</dbReference>
<name>A0A0R0D219_9GAMM</name>
<feature type="signal peptide" evidence="1">
    <location>
        <begin position="1"/>
        <end position="19"/>
    </location>
</feature>
<dbReference type="SMART" id="SM00318">
    <property type="entry name" value="SNc"/>
    <property type="match status" value="1"/>
</dbReference>
<keyword evidence="4" id="KW-1185">Reference proteome</keyword>
<dbReference type="Gene3D" id="2.40.50.90">
    <property type="match status" value="1"/>
</dbReference>
<dbReference type="Proteomes" id="UP000051386">
    <property type="component" value="Unassembled WGS sequence"/>
</dbReference>
<dbReference type="Pfam" id="PF00565">
    <property type="entry name" value="SNase"/>
    <property type="match status" value="1"/>
</dbReference>
<dbReference type="InterPro" id="IPR035437">
    <property type="entry name" value="SNase_OB-fold_sf"/>
</dbReference>
<feature type="domain" description="TNase-like" evidence="2">
    <location>
        <begin position="30"/>
        <end position="145"/>
    </location>
</feature>
<protein>
    <recommendedName>
        <fullName evidence="2">TNase-like domain-containing protein</fullName>
    </recommendedName>
</protein>
<dbReference type="PANTHER" id="PTHR12302">
    <property type="entry name" value="EBNA2 BINDING PROTEIN P100"/>
    <property type="match status" value="1"/>
</dbReference>
<feature type="chain" id="PRO_5006395023" description="TNase-like domain-containing protein" evidence="1">
    <location>
        <begin position="20"/>
        <end position="227"/>
    </location>
</feature>
<dbReference type="SUPFAM" id="SSF50199">
    <property type="entry name" value="Staphylococcal nuclease"/>
    <property type="match status" value="1"/>
</dbReference>
<organism evidence="3 4">
    <name type="scientific">Stenotrophomonas chelatiphaga</name>
    <dbReference type="NCBI Taxonomy" id="517011"/>
    <lineage>
        <taxon>Bacteria</taxon>
        <taxon>Pseudomonadati</taxon>
        <taxon>Pseudomonadota</taxon>
        <taxon>Gammaproteobacteria</taxon>
        <taxon>Lysobacterales</taxon>
        <taxon>Lysobacteraceae</taxon>
        <taxon>Stenotrophomonas</taxon>
    </lineage>
</organism>
<evidence type="ECO:0000313" key="4">
    <source>
        <dbReference type="Proteomes" id="UP000051386"/>
    </source>
</evidence>